<proteinExistence type="predicted"/>
<accession>A0A2I0KJZ1</accession>
<gene>
    <name evidence="1" type="ORF">CRG98_011072</name>
</gene>
<dbReference type="EMBL" id="PGOL01000549">
    <property type="protein sequence ID" value="PKI68523.1"/>
    <property type="molecule type" value="Genomic_DNA"/>
</dbReference>
<organism evidence="1 2">
    <name type="scientific">Punica granatum</name>
    <name type="common">Pomegranate</name>
    <dbReference type="NCBI Taxonomy" id="22663"/>
    <lineage>
        <taxon>Eukaryota</taxon>
        <taxon>Viridiplantae</taxon>
        <taxon>Streptophyta</taxon>
        <taxon>Embryophyta</taxon>
        <taxon>Tracheophyta</taxon>
        <taxon>Spermatophyta</taxon>
        <taxon>Magnoliopsida</taxon>
        <taxon>eudicotyledons</taxon>
        <taxon>Gunneridae</taxon>
        <taxon>Pentapetalae</taxon>
        <taxon>rosids</taxon>
        <taxon>malvids</taxon>
        <taxon>Myrtales</taxon>
        <taxon>Lythraceae</taxon>
        <taxon>Punica</taxon>
    </lineage>
</organism>
<dbReference type="Proteomes" id="UP000233551">
    <property type="component" value="Unassembled WGS sequence"/>
</dbReference>
<comment type="caution">
    <text evidence="1">The sequence shown here is derived from an EMBL/GenBank/DDBJ whole genome shotgun (WGS) entry which is preliminary data.</text>
</comment>
<keyword evidence="2" id="KW-1185">Reference proteome</keyword>
<name>A0A2I0KJZ1_PUNGR</name>
<protein>
    <submittedName>
        <fullName evidence="1">Uncharacterized protein</fullName>
    </submittedName>
</protein>
<evidence type="ECO:0000313" key="1">
    <source>
        <dbReference type="EMBL" id="PKI68523.1"/>
    </source>
</evidence>
<evidence type="ECO:0000313" key="2">
    <source>
        <dbReference type="Proteomes" id="UP000233551"/>
    </source>
</evidence>
<reference evidence="1 2" key="1">
    <citation type="submission" date="2017-11" db="EMBL/GenBank/DDBJ databases">
        <title>De-novo sequencing of pomegranate (Punica granatum L.) genome.</title>
        <authorList>
            <person name="Akparov Z."/>
            <person name="Amiraslanov A."/>
            <person name="Hajiyeva S."/>
            <person name="Abbasov M."/>
            <person name="Kaur K."/>
            <person name="Hamwieh A."/>
            <person name="Solovyev V."/>
            <person name="Salamov A."/>
            <person name="Braich B."/>
            <person name="Kosarev P."/>
            <person name="Mahmoud A."/>
            <person name="Hajiyev E."/>
            <person name="Babayeva S."/>
            <person name="Izzatullayeva V."/>
            <person name="Mammadov A."/>
            <person name="Mammadov A."/>
            <person name="Sharifova S."/>
            <person name="Ojaghi J."/>
            <person name="Eynullazada K."/>
            <person name="Bayramov B."/>
            <person name="Abdulazimova A."/>
            <person name="Shahmuradov I."/>
        </authorList>
    </citation>
    <scope>NUCLEOTIDE SEQUENCE [LARGE SCALE GENOMIC DNA]</scope>
    <source>
        <strain evidence="2">cv. AG2017</strain>
        <tissue evidence="1">Leaf</tissue>
    </source>
</reference>
<sequence length="135" mass="14939">MENNTGPHYYEKQPAPIGRRTILFSRPSLLSLDSSLSLSNRPEFTISTVSVFRSPLCPSSQATSPPRPLSPSLRLHAWPSVLRHRYPRPSITSRFACGADFGAGTARHVRHLRVSVQQCKGLKNESTAIGDPRDC</sequence>
<dbReference type="AlphaFoldDB" id="A0A2I0KJZ1"/>